<dbReference type="InterPro" id="IPR010982">
    <property type="entry name" value="Lambda_DNA-bd_dom_sf"/>
</dbReference>
<evidence type="ECO:0000259" key="1">
    <source>
        <dbReference type="PROSITE" id="PS50943"/>
    </source>
</evidence>
<dbReference type="InterPro" id="IPR001387">
    <property type="entry name" value="Cro/C1-type_HTH"/>
</dbReference>
<dbReference type="AlphaFoldDB" id="A0A645GLW3"/>
<dbReference type="Pfam" id="PF13560">
    <property type="entry name" value="HTH_31"/>
    <property type="match status" value="1"/>
</dbReference>
<feature type="domain" description="HTH cro/C1-type" evidence="1">
    <location>
        <begin position="4"/>
        <end position="58"/>
    </location>
</feature>
<dbReference type="GO" id="GO:0003677">
    <property type="term" value="F:DNA binding"/>
    <property type="evidence" value="ECO:0007669"/>
    <property type="project" value="InterPro"/>
</dbReference>
<dbReference type="SUPFAM" id="SSF47413">
    <property type="entry name" value="lambda repressor-like DNA-binding domains"/>
    <property type="match status" value="1"/>
</dbReference>
<accession>A0A645GLW3</accession>
<dbReference type="CDD" id="cd00093">
    <property type="entry name" value="HTH_XRE"/>
    <property type="match status" value="1"/>
</dbReference>
<comment type="caution">
    <text evidence="2">The sequence shown here is derived from an EMBL/GenBank/DDBJ whole genome shotgun (WGS) entry which is preliminary data.</text>
</comment>
<dbReference type="PROSITE" id="PS50943">
    <property type="entry name" value="HTH_CROC1"/>
    <property type="match status" value="1"/>
</dbReference>
<gene>
    <name evidence="2" type="ORF">SDC9_175365</name>
</gene>
<proteinExistence type="predicted"/>
<name>A0A645GLW3_9ZZZZ</name>
<protein>
    <recommendedName>
        <fullName evidence="1">HTH cro/C1-type domain-containing protein</fullName>
    </recommendedName>
</protein>
<evidence type="ECO:0000313" key="2">
    <source>
        <dbReference type="EMBL" id="MPN27931.1"/>
    </source>
</evidence>
<dbReference type="SMART" id="SM00530">
    <property type="entry name" value="HTH_XRE"/>
    <property type="match status" value="1"/>
</dbReference>
<sequence>MNILQQARKRQGLTQTQMATKLNLSMRAICSYEQVTRLIRACDLLTVAKAYSLSDDEILAYLNQVAR</sequence>
<dbReference type="Gene3D" id="1.10.260.40">
    <property type="entry name" value="lambda repressor-like DNA-binding domains"/>
    <property type="match status" value="1"/>
</dbReference>
<organism evidence="2">
    <name type="scientific">bioreactor metagenome</name>
    <dbReference type="NCBI Taxonomy" id="1076179"/>
    <lineage>
        <taxon>unclassified sequences</taxon>
        <taxon>metagenomes</taxon>
        <taxon>ecological metagenomes</taxon>
    </lineage>
</organism>
<dbReference type="EMBL" id="VSSQ01077985">
    <property type="protein sequence ID" value="MPN27931.1"/>
    <property type="molecule type" value="Genomic_DNA"/>
</dbReference>
<reference evidence="2" key="1">
    <citation type="submission" date="2019-08" db="EMBL/GenBank/DDBJ databases">
        <authorList>
            <person name="Kucharzyk K."/>
            <person name="Murdoch R.W."/>
            <person name="Higgins S."/>
            <person name="Loffler F."/>
        </authorList>
    </citation>
    <scope>NUCLEOTIDE SEQUENCE</scope>
</reference>